<organism evidence="2 3">
    <name type="scientific">Bdellovibrio bacteriovorus</name>
    <dbReference type="NCBI Taxonomy" id="959"/>
    <lineage>
        <taxon>Bacteria</taxon>
        <taxon>Pseudomonadati</taxon>
        <taxon>Bdellovibrionota</taxon>
        <taxon>Bdellovibrionia</taxon>
        <taxon>Bdellovibrionales</taxon>
        <taxon>Pseudobdellovibrionaceae</taxon>
        <taxon>Bdellovibrio</taxon>
    </lineage>
</organism>
<evidence type="ECO:0000313" key="2">
    <source>
        <dbReference type="EMBL" id="KYG62978.1"/>
    </source>
</evidence>
<gene>
    <name evidence="2" type="ORF">AZI87_17100</name>
</gene>
<dbReference type="EMBL" id="LUKD01000008">
    <property type="protein sequence ID" value="KYG62978.1"/>
    <property type="molecule type" value="Genomic_DNA"/>
</dbReference>
<reference evidence="2 3" key="1">
    <citation type="submission" date="2016-03" db="EMBL/GenBank/DDBJ databases">
        <authorList>
            <person name="Ploux O."/>
        </authorList>
    </citation>
    <scope>NUCLEOTIDE SEQUENCE [LARGE SCALE GENOMIC DNA]</scope>
    <source>
        <strain evidence="2 3">EC13</strain>
    </source>
</reference>
<accession>A0A161PP60</accession>
<feature type="domain" description="YgjP-like metallopeptidase" evidence="1">
    <location>
        <begin position="26"/>
        <end position="237"/>
    </location>
</feature>
<dbReference type="InterPro" id="IPR002725">
    <property type="entry name" value="YgjP-like_metallopeptidase"/>
</dbReference>
<dbReference type="InterPro" id="IPR053136">
    <property type="entry name" value="UTP_pyrophosphatase-like"/>
</dbReference>
<dbReference type="Pfam" id="PF01863">
    <property type="entry name" value="YgjP-like"/>
    <property type="match status" value="1"/>
</dbReference>
<dbReference type="AlphaFoldDB" id="A0A161PP60"/>
<dbReference type="PANTHER" id="PTHR30399:SF1">
    <property type="entry name" value="UTP PYROPHOSPHATASE"/>
    <property type="match status" value="1"/>
</dbReference>
<comment type="caution">
    <text evidence="2">The sequence shown here is derived from an EMBL/GenBank/DDBJ whole genome shotgun (WGS) entry which is preliminary data.</text>
</comment>
<proteinExistence type="predicted"/>
<protein>
    <recommendedName>
        <fullName evidence="1">YgjP-like metallopeptidase domain-containing protein</fullName>
    </recommendedName>
</protein>
<dbReference type="PANTHER" id="PTHR30399">
    <property type="entry name" value="UNCHARACTERIZED PROTEIN YGJP"/>
    <property type="match status" value="1"/>
</dbReference>
<dbReference type="CDD" id="cd07344">
    <property type="entry name" value="M48_yhfN_like"/>
    <property type="match status" value="1"/>
</dbReference>
<sequence>MKQQEVYSIKDGQHEISFELKFSTRKTLGICVTPKSEIQVTAPEGLSVERVLHSVKRRMPWIIKQLKGLEKVRFVDSVPEYESGQTIRFLGRDYMLKVLQVEAFEEEGVSLEHSILKLTIHNRTQKDRINLMVEEWYRNEALLYLGNKFEALSQKVIKYGLPKPQYYLRKMEKRWGSCTPNGVIYLNPELIKLPSHCIEYVIMHELCHLKYPDHSAEYYHFLETVMPDWKIREKDLNL</sequence>
<dbReference type="Proteomes" id="UP000075799">
    <property type="component" value="Unassembled WGS sequence"/>
</dbReference>
<dbReference type="OrthoDB" id="9811177at2"/>
<dbReference type="RefSeq" id="WP_063209509.1">
    <property type="nucleotide sequence ID" value="NZ_LUKD01000008.1"/>
</dbReference>
<evidence type="ECO:0000259" key="1">
    <source>
        <dbReference type="Pfam" id="PF01863"/>
    </source>
</evidence>
<evidence type="ECO:0000313" key="3">
    <source>
        <dbReference type="Proteomes" id="UP000075799"/>
    </source>
</evidence>
<dbReference type="Gene3D" id="3.30.2010.10">
    <property type="entry name" value="Metalloproteases ('zincins'), catalytic domain"/>
    <property type="match status" value="1"/>
</dbReference>
<name>A0A161PP60_BDEBC</name>